<feature type="domain" description="Glycosyl transferase family 1" evidence="3">
    <location>
        <begin position="164"/>
        <end position="317"/>
    </location>
</feature>
<proteinExistence type="evidence at transcript level"/>
<dbReference type="PANTHER" id="PTHR46660">
    <property type="match status" value="1"/>
</dbReference>
<feature type="chain" id="PRO_5004777828" evidence="2">
    <location>
        <begin position="20"/>
        <end position="341"/>
    </location>
</feature>
<dbReference type="SUPFAM" id="SSF53756">
    <property type="entry name" value="UDP-Glycosyltransferase/glycogen phosphorylase"/>
    <property type="match status" value="1"/>
</dbReference>
<evidence type="ECO:0000313" key="4">
    <source>
        <dbReference type="EMBL" id="AFO94851.1"/>
    </source>
</evidence>
<dbReference type="Gene3D" id="3.40.50.2000">
    <property type="entry name" value="Glycogen Phosphorylase B"/>
    <property type="match status" value="2"/>
</dbReference>
<feature type="signal peptide" evidence="2">
    <location>
        <begin position="1"/>
        <end position="19"/>
    </location>
</feature>
<dbReference type="CDD" id="cd03801">
    <property type="entry name" value="GT4_PimA-like"/>
    <property type="match status" value="1"/>
</dbReference>
<organism evidence="4">
    <name type="scientific">Callorhinchus milii</name>
    <name type="common">Ghost shark</name>
    <dbReference type="NCBI Taxonomy" id="7868"/>
    <lineage>
        <taxon>Eukaryota</taxon>
        <taxon>Metazoa</taxon>
        <taxon>Chordata</taxon>
        <taxon>Craniata</taxon>
        <taxon>Vertebrata</taxon>
        <taxon>Chondrichthyes</taxon>
        <taxon>Holocephali</taxon>
        <taxon>Chimaeriformes</taxon>
        <taxon>Callorhinchidae</taxon>
        <taxon>Callorhinchus</taxon>
    </lineage>
</organism>
<name>V9K9R9_CALMI</name>
<dbReference type="Pfam" id="PF00534">
    <property type="entry name" value="Glycos_transf_1"/>
    <property type="match status" value="1"/>
</dbReference>
<accession>V9K9R9</accession>
<evidence type="ECO:0000256" key="2">
    <source>
        <dbReference type="SAM" id="SignalP"/>
    </source>
</evidence>
<dbReference type="PANTHER" id="PTHR46660:SF2">
    <property type="entry name" value="GLYCOSYLTRANSFERASE 1 DOMAIN-CONTAINING PROTEIN 1"/>
    <property type="match status" value="1"/>
</dbReference>
<keyword evidence="2" id="KW-0732">Signal</keyword>
<evidence type="ECO:0000256" key="1">
    <source>
        <dbReference type="ARBA" id="ARBA00022676"/>
    </source>
</evidence>
<sequence>MKLLFLACLSPSTGNCTTAARIREYIQDSGHICVLRDVADFKSSSQVSELISKEKFEAGLVIHLYKGGRLLLESSVPFGAIFGGTDINEDIKDEKKSKVMRAVLQKARFLVAFTDQLKKTAELHWQFASSKIHVQPQGVVTNPCEKFNWREFLQSSGIRKENIDLYVFLLVCGLREVKDPLYLVDIFSEWHKKEPWVYLIIIGPKIDPMFAQLVEDKIKRSCGVYLLSELSQEELHAAMKDSFAVVNSSISEGMSSAILEAMDLKVPVLARNIPGNKELIRHEHTGLLFSNPQEFVELSRLLINDTALKERLVVQAKDYVQESHSWKAEKETYQKLTTGLL</sequence>
<dbReference type="AlphaFoldDB" id="V9K9R9"/>
<protein>
    <submittedName>
        <fullName evidence="4">Glycosyltransferase 1 domain-containing protein 1</fullName>
    </submittedName>
</protein>
<dbReference type="InterPro" id="IPR001296">
    <property type="entry name" value="Glyco_trans_1"/>
</dbReference>
<dbReference type="GO" id="GO:0016757">
    <property type="term" value="F:glycosyltransferase activity"/>
    <property type="evidence" value="ECO:0007669"/>
    <property type="project" value="UniProtKB-KW"/>
</dbReference>
<reference evidence="4" key="1">
    <citation type="journal article" date="2014" name="Nature">
        <title>Elephant shark genome provides unique insights into gnathostome evolution.</title>
        <authorList>
            <consortium name="International Elephant Shark Genome Sequencing Consortium"/>
            <person name="Venkatesh B."/>
            <person name="Lee A.P."/>
            <person name="Ravi V."/>
            <person name="Maurya A.K."/>
            <person name="Lian M.M."/>
            <person name="Swann J.B."/>
            <person name="Ohta Y."/>
            <person name="Flajnik M.F."/>
            <person name="Sutoh Y."/>
            <person name="Kasahara M."/>
            <person name="Hoon S."/>
            <person name="Gangu V."/>
            <person name="Roy S.W."/>
            <person name="Irimia M."/>
            <person name="Korzh V."/>
            <person name="Kondrychyn I."/>
            <person name="Lim Z.W."/>
            <person name="Tay B.H."/>
            <person name="Tohari S."/>
            <person name="Kong K.W."/>
            <person name="Ho S."/>
            <person name="Lorente-Galdos B."/>
            <person name="Quilez J."/>
            <person name="Marques-Bonet T."/>
            <person name="Raney B.J."/>
            <person name="Ingham P.W."/>
            <person name="Tay A."/>
            <person name="Hillier L.W."/>
            <person name="Minx P."/>
            <person name="Boehm T."/>
            <person name="Wilson R.K."/>
            <person name="Brenner S."/>
            <person name="Warren W.C."/>
        </authorList>
    </citation>
    <scope>NUCLEOTIDE SEQUENCE</scope>
    <source>
        <tissue evidence="4">Liver</tissue>
    </source>
</reference>
<keyword evidence="4" id="KW-0808">Transferase</keyword>
<dbReference type="InterPro" id="IPR052622">
    <property type="entry name" value="Glycosyltransferase_G1"/>
</dbReference>
<dbReference type="EMBL" id="JW862334">
    <property type="protein sequence ID" value="AFO94851.1"/>
    <property type="molecule type" value="mRNA"/>
</dbReference>
<keyword evidence="1" id="KW-0328">Glycosyltransferase</keyword>
<evidence type="ECO:0000259" key="3">
    <source>
        <dbReference type="Pfam" id="PF00534"/>
    </source>
</evidence>